<reference evidence="1 2" key="1">
    <citation type="submission" date="2018-06" db="EMBL/GenBank/DDBJ databases">
        <authorList>
            <consortium name="Pathogen Informatics"/>
            <person name="Doyle S."/>
        </authorList>
    </citation>
    <scope>NUCLEOTIDE SEQUENCE [LARGE SCALE GENOMIC DNA]</scope>
    <source>
        <strain evidence="1 2">NCTC9117</strain>
    </source>
</reference>
<protein>
    <submittedName>
        <fullName evidence="1">Uncharacterized protein</fullName>
    </submittedName>
</protein>
<dbReference type="EMBL" id="UGDC01000003">
    <property type="protein sequence ID" value="STJ78569.1"/>
    <property type="molecule type" value="Genomic_DNA"/>
</dbReference>
<name>A0A376Y7A9_ECOLX</name>
<evidence type="ECO:0000313" key="2">
    <source>
        <dbReference type="Proteomes" id="UP000254785"/>
    </source>
</evidence>
<dbReference type="Proteomes" id="UP000254785">
    <property type="component" value="Unassembled WGS sequence"/>
</dbReference>
<evidence type="ECO:0000313" key="1">
    <source>
        <dbReference type="EMBL" id="STJ78569.1"/>
    </source>
</evidence>
<gene>
    <name evidence="1" type="ORF">NCTC9117_01111</name>
</gene>
<proteinExistence type="predicted"/>
<dbReference type="AlphaFoldDB" id="A0A376Y7A9"/>
<organism evidence="1 2">
    <name type="scientific">Escherichia coli</name>
    <dbReference type="NCBI Taxonomy" id="562"/>
    <lineage>
        <taxon>Bacteria</taxon>
        <taxon>Pseudomonadati</taxon>
        <taxon>Pseudomonadota</taxon>
        <taxon>Gammaproteobacteria</taxon>
        <taxon>Enterobacterales</taxon>
        <taxon>Enterobacteriaceae</taxon>
        <taxon>Escherichia</taxon>
    </lineage>
</organism>
<accession>A0A376Y7A9</accession>
<sequence>MEKRTPHTRLSQVKKLVMPGKFVQHVVPC</sequence>